<dbReference type="Proteomes" id="UP000199116">
    <property type="component" value="Unassembled WGS sequence"/>
</dbReference>
<dbReference type="GO" id="GO:0003700">
    <property type="term" value="F:DNA-binding transcription factor activity"/>
    <property type="evidence" value="ECO:0007669"/>
    <property type="project" value="InterPro"/>
</dbReference>
<proteinExistence type="predicted"/>
<dbReference type="Pfam" id="PF01022">
    <property type="entry name" value="HTH_5"/>
    <property type="match status" value="1"/>
</dbReference>
<dbReference type="Gene3D" id="1.10.10.10">
    <property type="entry name" value="Winged helix-like DNA-binding domain superfamily/Winged helix DNA-binding domain"/>
    <property type="match status" value="1"/>
</dbReference>
<dbReference type="InterPro" id="IPR011991">
    <property type="entry name" value="ArsR-like_HTH"/>
</dbReference>
<feature type="domain" description="HTH arsR-type" evidence="1">
    <location>
        <begin position="16"/>
        <end position="86"/>
    </location>
</feature>
<dbReference type="SUPFAM" id="SSF46785">
    <property type="entry name" value="Winged helix' DNA-binding domain"/>
    <property type="match status" value="1"/>
</dbReference>
<organism evidence="2 3">
    <name type="scientific">Salegentibacter agarivorans</name>
    <dbReference type="NCBI Taxonomy" id="345907"/>
    <lineage>
        <taxon>Bacteria</taxon>
        <taxon>Pseudomonadati</taxon>
        <taxon>Bacteroidota</taxon>
        <taxon>Flavobacteriia</taxon>
        <taxon>Flavobacteriales</taxon>
        <taxon>Flavobacteriaceae</taxon>
        <taxon>Salegentibacter</taxon>
    </lineage>
</organism>
<dbReference type="InterPro" id="IPR001845">
    <property type="entry name" value="HTH_ArsR_DNA-bd_dom"/>
</dbReference>
<name>A0A1I2KJW4_9FLAO</name>
<dbReference type="CDD" id="cd00090">
    <property type="entry name" value="HTH_ARSR"/>
    <property type="match status" value="1"/>
</dbReference>
<evidence type="ECO:0000313" key="3">
    <source>
        <dbReference type="Proteomes" id="UP000199116"/>
    </source>
</evidence>
<evidence type="ECO:0000313" key="2">
    <source>
        <dbReference type="EMBL" id="SFF66628.1"/>
    </source>
</evidence>
<dbReference type="InterPro" id="IPR036390">
    <property type="entry name" value="WH_DNA-bd_sf"/>
</dbReference>
<dbReference type="InterPro" id="IPR036388">
    <property type="entry name" value="WH-like_DNA-bd_sf"/>
</dbReference>
<gene>
    <name evidence="2" type="ORF">SAMN04488033_103190</name>
</gene>
<dbReference type="EMBL" id="FOOH01000003">
    <property type="protein sequence ID" value="SFF66628.1"/>
    <property type="molecule type" value="Genomic_DNA"/>
</dbReference>
<dbReference type="AlphaFoldDB" id="A0A1I2KJW4"/>
<reference evidence="3" key="1">
    <citation type="submission" date="2016-10" db="EMBL/GenBank/DDBJ databases">
        <authorList>
            <person name="Varghese N."/>
            <person name="Submissions S."/>
        </authorList>
    </citation>
    <scope>NUCLEOTIDE SEQUENCE [LARGE SCALE GENOMIC DNA]</scope>
    <source>
        <strain evidence="3">DSM 23515</strain>
    </source>
</reference>
<sequence length="86" mass="9749">MKGTRSKYRLPRKQYNNSDGFKAISKILSLAESGVRLKILFLLNIENELCPCDIADILKMSVPAVSQNICLDTNCWNKRYGNLANK</sequence>
<dbReference type="PROSITE" id="PS50987">
    <property type="entry name" value="HTH_ARSR_2"/>
    <property type="match status" value="1"/>
</dbReference>
<evidence type="ECO:0000259" key="1">
    <source>
        <dbReference type="PROSITE" id="PS50987"/>
    </source>
</evidence>
<keyword evidence="3" id="KW-1185">Reference proteome</keyword>
<accession>A0A1I2KJW4</accession>
<protein>
    <submittedName>
        <fullName evidence="2">Regulatory protein, arsR family</fullName>
    </submittedName>
</protein>